<accession>A0ABY9X0J5</accession>
<dbReference type="InterPro" id="IPR011852">
    <property type="entry name" value="TRAP_TAXI"/>
</dbReference>
<dbReference type="Proteomes" id="UP001611383">
    <property type="component" value="Chromosome"/>
</dbReference>
<organism evidence="2 3">
    <name type="scientific">Archangium minus</name>
    <dbReference type="NCBI Taxonomy" id="83450"/>
    <lineage>
        <taxon>Bacteria</taxon>
        <taxon>Pseudomonadati</taxon>
        <taxon>Myxococcota</taxon>
        <taxon>Myxococcia</taxon>
        <taxon>Myxococcales</taxon>
        <taxon>Cystobacterineae</taxon>
        <taxon>Archangiaceae</taxon>
        <taxon>Archangium</taxon>
    </lineage>
</organism>
<protein>
    <submittedName>
        <fullName evidence="2">TAXI family TRAP transporter solute-binding subunit</fullName>
    </submittedName>
</protein>
<gene>
    <name evidence="2" type="ORF">F0U60_35910</name>
</gene>
<keyword evidence="1" id="KW-0812">Transmembrane</keyword>
<keyword evidence="1" id="KW-1133">Transmembrane helix</keyword>
<dbReference type="RefSeq" id="WP_395806567.1">
    <property type="nucleotide sequence ID" value="NZ_CP043494.1"/>
</dbReference>
<dbReference type="PANTHER" id="PTHR42941">
    <property type="entry name" value="SLL1037 PROTEIN"/>
    <property type="match status" value="1"/>
</dbReference>
<dbReference type="SUPFAM" id="SSF53850">
    <property type="entry name" value="Periplasmic binding protein-like II"/>
    <property type="match status" value="1"/>
</dbReference>
<keyword evidence="3" id="KW-1185">Reference proteome</keyword>
<dbReference type="Pfam" id="PF16868">
    <property type="entry name" value="NMT1_3"/>
    <property type="match status" value="1"/>
</dbReference>
<sequence>MQAARNVSPRALMSRADMMRAAAVVAVVLAAVVAVAWQFVEPAPPHQVVIATGSASGAYHAVAQHYAEHFKEAGMELVVRETAGSLENYRLLGTPDSGVDVAIVQGGTAPAEKEKRRELVALASLYLEPVWVFYRGEPGLERPGQLAGKRIAVGAEGSGVRALALELLAAGGATGEKSGTTLVNMGGDKAVEALREGSVDAAVFVMGPTAHFLAELLATPGVQLMNFEQAHSYARRFRYLSPVTLHRGALDLARDLPEREVQLVAPAAVLVARKDVHPAVVALLTEAAVQTHRGGDLLSEPGTFPNSLLTELPVNEQARYYLTHGPDFLRRVLPFWLAALIHRFVVLIIPLFMVLLPLLRLTPPVYRWSIRSRIYRWYARLRVIDERLRGSLDAEQVRKDLLLLEQLEHEIGGVKVPLSYMDEFYDLRLHVGYIRNRLEERLAAVPSSPSVTAA</sequence>
<evidence type="ECO:0000313" key="2">
    <source>
        <dbReference type="EMBL" id="WNG48906.1"/>
    </source>
</evidence>
<keyword evidence="1" id="KW-0472">Membrane</keyword>
<evidence type="ECO:0000313" key="3">
    <source>
        <dbReference type="Proteomes" id="UP001611383"/>
    </source>
</evidence>
<dbReference type="PANTHER" id="PTHR42941:SF1">
    <property type="entry name" value="SLL1037 PROTEIN"/>
    <property type="match status" value="1"/>
</dbReference>
<proteinExistence type="predicted"/>
<evidence type="ECO:0000256" key="1">
    <source>
        <dbReference type="SAM" id="Phobius"/>
    </source>
</evidence>
<name>A0ABY9X0J5_9BACT</name>
<feature type="transmembrane region" description="Helical" evidence="1">
    <location>
        <begin position="335"/>
        <end position="359"/>
    </location>
</feature>
<dbReference type="NCBIfam" id="TIGR02122">
    <property type="entry name" value="TRAP_TAXI"/>
    <property type="match status" value="1"/>
</dbReference>
<dbReference type="EMBL" id="CP043494">
    <property type="protein sequence ID" value="WNG48906.1"/>
    <property type="molecule type" value="Genomic_DNA"/>
</dbReference>
<reference evidence="2 3" key="1">
    <citation type="submission" date="2019-08" db="EMBL/GenBank/DDBJ databases">
        <title>Archangium and Cystobacter genomes.</title>
        <authorList>
            <person name="Chen I.-C.K."/>
            <person name="Wielgoss S."/>
        </authorList>
    </citation>
    <scope>NUCLEOTIDE SEQUENCE [LARGE SCALE GENOMIC DNA]</scope>
    <source>
        <strain evidence="2 3">Cbm 6</strain>
    </source>
</reference>
<dbReference type="Gene3D" id="3.40.190.10">
    <property type="entry name" value="Periplasmic binding protein-like II"/>
    <property type="match status" value="2"/>
</dbReference>